<dbReference type="Pfam" id="PF00071">
    <property type="entry name" value="Ras"/>
    <property type="match status" value="1"/>
</dbReference>
<name>A0A2T9Z7F1_9FUNG</name>
<dbReference type="PANTHER" id="PTHR47978">
    <property type="match status" value="1"/>
</dbReference>
<keyword evidence="1" id="KW-0547">Nucleotide-binding</keyword>
<dbReference type="PROSITE" id="PS51419">
    <property type="entry name" value="RAB"/>
    <property type="match status" value="1"/>
</dbReference>
<dbReference type="AlphaFoldDB" id="A0A2T9Z7F1"/>
<reference evidence="3 4" key="1">
    <citation type="journal article" date="2018" name="MBio">
        <title>Comparative Genomics Reveals the Core Gene Toolbox for the Fungus-Insect Symbiosis.</title>
        <authorList>
            <person name="Wang Y."/>
            <person name="Stata M."/>
            <person name="Wang W."/>
            <person name="Stajich J.E."/>
            <person name="White M.M."/>
            <person name="Moncalvo J.M."/>
        </authorList>
    </citation>
    <scope>NUCLEOTIDE SEQUENCE [LARGE SCALE GENOMIC DNA]</scope>
    <source>
        <strain evidence="3 4">SC-DP-2</strain>
    </source>
</reference>
<accession>A0A2T9Z7F1</accession>
<evidence type="ECO:0000256" key="1">
    <source>
        <dbReference type="ARBA" id="ARBA00022741"/>
    </source>
</evidence>
<sequence length="143" mass="16203">MSSQDNTNANNPALLRKPTQYQFKLVLLVYDITLSNSFERAQSWINELKKYEENEILIVLAGNKLDLEEMRVVSKEEGSAFASENNLLFFETSAKNSINVSELFLCLAKKLVENRKPLPEQNTPQNRLNLSSGQTQNNDSCAC</sequence>
<evidence type="ECO:0000256" key="2">
    <source>
        <dbReference type="SAM" id="MobiDB-lite"/>
    </source>
</evidence>
<dbReference type="SUPFAM" id="SSF52540">
    <property type="entry name" value="P-loop containing nucleoside triphosphate hydrolases"/>
    <property type="match status" value="1"/>
</dbReference>
<dbReference type="STRING" id="133381.A0A2T9Z7F1"/>
<evidence type="ECO:0000313" key="4">
    <source>
        <dbReference type="Proteomes" id="UP000245609"/>
    </source>
</evidence>
<dbReference type="Gene3D" id="3.40.50.300">
    <property type="entry name" value="P-loop containing nucleotide triphosphate hydrolases"/>
    <property type="match status" value="1"/>
</dbReference>
<feature type="region of interest" description="Disordered" evidence="2">
    <location>
        <begin position="117"/>
        <end position="143"/>
    </location>
</feature>
<dbReference type="InterPro" id="IPR027417">
    <property type="entry name" value="P-loop_NTPase"/>
</dbReference>
<protein>
    <submittedName>
        <fullName evidence="3">Uncharacterized protein</fullName>
    </submittedName>
</protein>
<organism evidence="3 4">
    <name type="scientific">Smittium megazygosporum</name>
    <dbReference type="NCBI Taxonomy" id="133381"/>
    <lineage>
        <taxon>Eukaryota</taxon>
        <taxon>Fungi</taxon>
        <taxon>Fungi incertae sedis</taxon>
        <taxon>Zoopagomycota</taxon>
        <taxon>Kickxellomycotina</taxon>
        <taxon>Harpellomycetes</taxon>
        <taxon>Harpellales</taxon>
        <taxon>Legeriomycetaceae</taxon>
        <taxon>Smittium</taxon>
    </lineage>
</organism>
<keyword evidence="4" id="KW-1185">Reference proteome</keyword>
<dbReference type="Proteomes" id="UP000245609">
    <property type="component" value="Unassembled WGS sequence"/>
</dbReference>
<gene>
    <name evidence="3" type="ORF">BB560_005092</name>
</gene>
<dbReference type="PRINTS" id="PR00449">
    <property type="entry name" value="RASTRNSFRMNG"/>
</dbReference>
<dbReference type="PROSITE" id="PS51421">
    <property type="entry name" value="RAS"/>
    <property type="match status" value="1"/>
</dbReference>
<evidence type="ECO:0000313" key="3">
    <source>
        <dbReference type="EMBL" id="PVV00523.1"/>
    </source>
</evidence>
<feature type="compositionally biased region" description="Polar residues" evidence="2">
    <location>
        <begin position="120"/>
        <end position="143"/>
    </location>
</feature>
<comment type="caution">
    <text evidence="3">The sequence shown here is derived from an EMBL/GenBank/DDBJ whole genome shotgun (WGS) entry which is preliminary data.</text>
</comment>
<dbReference type="GO" id="GO:0003924">
    <property type="term" value="F:GTPase activity"/>
    <property type="evidence" value="ECO:0007669"/>
    <property type="project" value="InterPro"/>
</dbReference>
<proteinExistence type="predicted"/>
<dbReference type="EMBL" id="MBFS01001920">
    <property type="protein sequence ID" value="PVV00523.1"/>
    <property type="molecule type" value="Genomic_DNA"/>
</dbReference>
<dbReference type="OrthoDB" id="63533at2759"/>
<dbReference type="SMART" id="SM00173">
    <property type="entry name" value="RAS"/>
    <property type="match status" value="1"/>
</dbReference>
<dbReference type="GO" id="GO:0005525">
    <property type="term" value="F:GTP binding"/>
    <property type="evidence" value="ECO:0007669"/>
    <property type="project" value="InterPro"/>
</dbReference>
<dbReference type="InterPro" id="IPR001806">
    <property type="entry name" value="Small_GTPase"/>
</dbReference>
<dbReference type="SMART" id="SM00175">
    <property type="entry name" value="RAB"/>
    <property type="match status" value="1"/>
</dbReference>